<evidence type="ECO:0000313" key="1">
    <source>
        <dbReference type="EMBL" id="TGH27855.1"/>
    </source>
</evidence>
<dbReference type="InterPro" id="IPR052341">
    <property type="entry name" value="LOG_family_nucleotidases"/>
</dbReference>
<gene>
    <name evidence="1" type="ORF">ERJ68_00345</name>
</gene>
<dbReference type="AlphaFoldDB" id="A0A524RVV8"/>
<feature type="non-terminal residue" evidence="1">
    <location>
        <position position="247"/>
    </location>
</feature>
<evidence type="ECO:0000313" key="2">
    <source>
        <dbReference type="Proteomes" id="UP000315454"/>
    </source>
</evidence>
<dbReference type="PANTHER" id="PTHR43393">
    <property type="entry name" value="CYTOKININ RIBOSIDE 5'-MONOPHOSPHATE PHOSPHORIBOHYDROLASE"/>
    <property type="match status" value="1"/>
</dbReference>
<dbReference type="EMBL" id="SRMN01000003">
    <property type="protein sequence ID" value="TGH27855.1"/>
    <property type="molecule type" value="Genomic_DNA"/>
</dbReference>
<dbReference type="PANTHER" id="PTHR43393:SF2">
    <property type="entry name" value="CYTOKININ RIBOSIDE 5'-MONOPHOSPHATE PHOSPHORIBOHYDROLASE"/>
    <property type="match status" value="1"/>
</dbReference>
<dbReference type="GO" id="GO:0005829">
    <property type="term" value="C:cytosol"/>
    <property type="evidence" value="ECO:0007669"/>
    <property type="project" value="TreeGrafter"/>
</dbReference>
<dbReference type="Proteomes" id="UP000315454">
    <property type="component" value="Unassembled WGS sequence"/>
</dbReference>
<sequence length="247" mass="27169">MAVSSQGRSSGSLQQQLAALAAELDRHDHGDIAVKLLENLVSISRSEADRLDWEILHGALSDISKAFEVFHPGRAQRKVSVFGSSRTDPDHPVYAQCEALALALVQGGFDVLTGAGNGVMEAANKGAGPGRSYGLDIHLPFEQAVNRYIESAPRLITFRHFFTRKLFFLRESDGLVVMPGGFGTLDELFEALTLIQTAKTPPIPVVLLAPRGDDYWLSWQHYVNSALCRRGMISHEDHTIYRLLDSV</sequence>
<name>A0A524RVV8_9CHRO</name>
<organism evidence="1 2">
    <name type="scientific">Aphanocapsa feldmannii 277cI</name>
    <dbReference type="NCBI Taxonomy" id="2507554"/>
    <lineage>
        <taxon>Bacteria</taxon>
        <taxon>Bacillati</taxon>
        <taxon>Cyanobacteriota</taxon>
        <taxon>Cyanophyceae</taxon>
        <taxon>Oscillatoriophycideae</taxon>
        <taxon>Chroococcales</taxon>
        <taxon>Microcystaceae</taxon>
        <taxon>Aphanocapsa</taxon>
    </lineage>
</organism>
<dbReference type="Gene3D" id="3.40.50.450">
    <property type="match status" value="1"/>
</dbReference>
<dbReference type="InterPro" id="IPR031100">
    <property type="entry name" value="LOG_fam"/>
</dbReference>
<dbReference type="SUPFAM" id="SSF102405">
    <property type="entry name" value="MCP/YpsA-like"/>
    <property type="match status" value="1"/>
</dbReference>
<reference evidence="1 2" key="1">
    <citation type="journal article" date="2019" name="mSystems">
        <title>Life at home and on the roam: Genomic adaptions reflect the dual lifestyle of an intracellular, facultative symbiont.</title>
        <authorList>
            <person name="Burgsdorf I."/>
        </authorList>
    </citation>
    <scope>NUCLEOTIDE SEQUENCE [LARGE SCALE GENOMIC DNA]</scope>
    <source>
        <strain evidence="1">277cI</strain>
    </source>
</reference>
<protein>
    <submittedName>
        <fullName evidence="1">LOG family protein</fullName>
    </submittedName>
</protein>
<proteinExistence type="predicted"/>
<dbReference type="Pfam" id="PF03641">
    <property type="entry name" value="Lysine_decarbox"/>
    <property type="match status" value="1"/>
</dbReference>
<comment type="caution">
    <text evidence="1">The sequence shown here is derived from an EMBL/GenBank/DDBJ whole genome shotgun (WGS) entry which is preliminary data.</text>
</comment>
<accession>A0A524RVV8</accession>